<dbReference type="Gene3D" id="3.40.190.10">
    <property type="entry name" value="Periplasmic binding protein-like II"/>
    <property type="match status" value="1"/>
</dbReference>
<feature type="signal peptide" evidence="1">
    <location>
        <begin position="1"/>
        <end position="25"/>
    </location>
</feature>
<dbReference type="Proteomes" id="UP000247744">
    <property type="component" value="Unassembled WGS sequence"/>
</dbReference>
<feature type="chain" id="PRO_5016253492" evidence="1">
    <location>
        <begin position="26"/>
        <end position="446"/>
    </location>
</feature>
<dbReference type="OrthoDB" id="9763054at2"/>
<sequence length="446" mass="49753">MQKVRQIIITAVAASLCVGMTTACGSGSGSSDKNADGKVYYLNKKPEHAKYWEKLAKQFQKETGIETKITTSPNYDETLRSEIAKSDAPTMFQVDGPPNLEQWKKYGTDLSDTKGYKELTDSKLALKADDKPVALPFAIDAYGLIYNKSILNKYFKSSWASVKSVSKLNNFEALKTVADEVQKHKDDLGIKGAFTSAGMDDTSGYRFNYHLPSGPLFYEYKDNNWDMNTTVPAVKGTYAPNMKKIWDLYIHDSTVPVSAISGKSMSDATSEFALGEALFLQSGTWSYTDISGQSVEDSDIGVLPIYLDVKGEEEQGLNTVTSNYWVVNSKAPKANQKATKKFIDWLITSDAARTSISQDMGFLTPFKTFSDKKYAPKNPIYTEYTKLKKEGKYDVYGVCAVTPSHQWQKDLGNAMLNYAQGTGDWDAVQKVFSDDWAKEYNLVYKQ</sequence>
<comment type="caution">
    <text evidence="2">The sequence shown here is derived from an EMBL/GenBank/DDBJ whole genome shotgun (WGS) entry which is preliminary data.</text>
</comment>
<evidence type="ECO:0000256" key="1">
    <source>
        <dbReference type="SAM" id="SignalP"/>
    </source>
</evidence>
<dbReference type="RefSeq" id="WP_110451539.1">
    <property type="nucleotide sequence ID" value="NZ_QGLL01000001.1"/>
</dbReference>
<keyword evidence="1" id="KW-0732">Signal</keyword>
<gene>
    <name evidence="2" type="ORF">DKK75_00620</name>
</gene>
<dbReference type="PANTHER" id="PTHR43649">
    <property type="entry name" value="ARABINOSE-BINDING PROTEIN-RELATED"/>
    <property type="match status" value="1"/>
</dbReference>
<reference evidence="2 3" key="1">
    <citation type="submission" date="2018-05" db="EMBL/GenBank/DDBJ databases">
        <title>Reference genomes for bee gut microbiota database.</title>
        <authorList>
            <person name="Ellegaard K.M."/>
        </authorList>
    </citation>
    <scope>NUCLEOTIDE SEQUENCE [LARGE SCALE GENOMIC DNA]</scope>
    <source>
        <strain evidence="2 3">ESL0200</strain>
    </source>
</reference>
<dbReference type="SUPFAM" id="SSF53850">
    <property type="entry name" value="Periplasmic binding protein-like II"/>
    <property type="match status" value="1"/>
</dbReference>
<evidence type="ECO:0000313" key="2">
    <source>
        <dbReference type="EMBL" id="PXY85714.1"/>
    </source>
</evidence>
<dbReference type="InterPro" id="IPR050490">
    <property type="entry name" value="Bact_solute-bd_prot1"/>
</dbReference>
<organism evidence="2 3">
    <name type="scientific">Bifidobacterium asteroides</name>
    <dbReference type="NCBI Taxonomy" id="1684"/>
    <lineage>
        <taxon>Bacteria</taxon>
        <taxon>Bacillati</taxon>
        <taxon>Actinomycetota</taxon>
        <taxon>Actinomycetes</taxon>
        <taxon>Bifidobacteriales</taxon>
        <taxon>Bifidobacteriaceae</taxon>
        <taxon>Bifidobacterium</taxon>
    </lineage>
</organism>
<dbReference type="AlphaFoldDB" id="A0A318MI58"/>
<dbReference type="InterPro" id="IPR006059">
    <property type="entry name" value="SBP"/>
</dbReference>
<dbReference type="Pfam" id="PF13416">
    <property type="entry name" value="SBP_bac_8"/>
    <property type="match status" value="1"/>
</dbReference>
<protein>
    <submittedName>
        <fullName evidence="2">ABC transporter substrate-binding protein</fullName>
    </submittedName>
</protein>
<accession>A0A318MI58</accession>
<proteinExistence type="predicted"/>
<name>A0A318MI58_9BIFI</name>
<dbReference type="PROSITE" id="PS51257">
    <property type="entry name" value="PROKAR_LIPOPROTEIN"/>
    <property type="match status" value="1"/>
</dbReference>
<evidence type="ECO:0000313" key="3">
    <source>
        <dbReference type="Proteomes" id="UP000247744"/>
    </source>
</evidence>
<dbReference type="EMBL" id="QGLL01000001">
    <property type="protein sequence ID" value="PXY85714.1"/>
    <property type="molecule type" value="Genomic_DNA"/>
</dbReference>